<protein>
    <recommendedName>
        <fullName evidence="6">Type I restriction modification DNA specificity domain-containing protein</fullName>
    </recommendedName>
</protein>
<dbReference type="Gene3D" id="3.90.220.20">
    <property type="entry name" value="DNA methylase specificity domains"/>
    <property type="match status" value="2"/>
</dbReference>
<reference evidence="4 5" key="1">
    <citation type="submission" date="2021-01" db="EMBL/GenBank/DDBJ databases">
        <title>WGS of actinomycetes isolated from Thailand.</title>
        <authorList>
            <person name="Thawai C."/>
        </authorList>
    </citation>
    <scope>NUCLEOTIDE SEQUENCE [LARGE SCALE GENOMIC DNA]</scope>
    <source>
        <strain evidence="4 5">CA1R205</strain>
    </source>
</reference>
<gene>
    <name evidence="4" type="ORF">JK363_03245</name>
</gene>
<dbReference type="InterPro" id="IPR044946">
    <property type="entry name" value="Restrct_endonuc_typeI_TRD_sf"/>
</dbReference>
<organism evidence="4 5">
    <name type="scientific">Streptomyces coffeae</name>
    <dbReference type="NCBI Taxonomy" id="621382"/>
    <lineage>
        <taxon>Bacteria</taxon>
        <taxon>Bacillati</taxon>
        <taxon>Actinomycetota</taxon>
        <taxon>Actinomycetes</taxon>
        <taxon>Kitasatosporales</taxon>
        <taxon>Streptomycetaceae</taxon>
        <taxon>Streptomyces</taxon>
    </lineage>
</organism>
<keyword evidence="2" id="KW-0238">DNA-binding</keyword>
<evidence type="ECO:0000313" key="5">
    <source>
        <dbReference type="Proteomes" id="UP000634229"/>
    </source>
</evidence>
<sequence length="432" mass="46815">MTVEDAADLKLTYGILENGLPDDQGVVRAGDIGGGRITTEQPGCTGGADPRKTRAALQEGDLVVVLVRRVGDAALVTAEHHGWIATRSVGIIRCKDPGVTEWLRIWLRTPTSRSWIEQHVTAHVEPTLSLDALRKMPVAVPPREQMGAIRELISLIERKTELNQQIVADAVALADAHYAILASERLCRTPTTFQNVARARTGKAASAPLPDSGGVMAPRVAPAQLFNASPPYIEDTAPHEPADPRVVCPPGTLLIAPRPDGARTAVTLLPAVPSRGILAVTPAESTDLWWLLHELRSRSTDLSAAAHGRHARELTKRRFSALDVAWPGPETRRRFHARAEPLHRRARAALDENHTLKVLLDTLLRTIPLPVHEEPPTLGRDSPAVRSPSSSPAIRSNIADGSRIRTRYRDCAQTGADVRSEPSGGILGPHRT</sequence>
<accession>A0ABS1N726</accession>
<evidence type="ECO:0000256" key="1">
    <source>
        <dbReference type="ARBA" id="ARBA00022747"/>
    </source>
</evidence>
<evidence type="ECO:0000313" key="4">
    <source>
        <dbReference type="EMBL" id="MBL1095710.1"/>
    </source>
</evidence>
<feature type="compositionally biased region" description="Low complexity" evidence="3">
    <location>
        <begin position="380"/>
        <end position="399"/>
    </location>
</feature>
<name>A0ABS1N726_9ACTN</name>
<proteinExistence type="predicted"/>
<evidence type="ECO:0000256" key="3">
    <source>
        <dbReference type="SAM" id="MobiDB-lite"/>
    </source>
</evidence>
<keyword evidence="1" id="KW-0680">Restriction system</keyword>
<evidence type="ECO:0008006" key="6">
    <source>
        <dbReference type="Google" id="ProtNLM"/>
    </source>
</evidence>
<comment type="caution">
    <text evidence="4">The sequence shown here is derived from an EMBL/GenBank/DDBJ whole genome shotgun (WGS) entry which is preliminary data.</text>
</comment>
<dbReference type="RefSeq" id="WP_201871236.1">
    <property type="nucleotide sequence ID" value="NZ_JAERRF010000002.1"/>
</dbReference>
<dbReference type="Proteomes" id="UP000634229">
    <property type="component" value="Unassembled WGS sequence"/>
</dbReference>
<evidence type="ECO:0000256" key="2">
    <source>
        <dbReference type="ARBA" id="ARBA00023125"/>
    </source>
</evidence>
<keyword evidence="5" id="KW-1185">Reference proteome</keyword>
<dbReference type="EMBL" id="JAERRF010000002">
    <property type="protein sequence ID" value="MBL1095710.1"/>
    <property type="molecule type" value="Genomic_DNA"/>
</dbReference>
<dbReference type="SUPFAM" id="SSF116734">
    <property type="entry name" value="DNA methylase specificity domain"/>
    <property type="match status" value="2"/>
</dbReference>
<feature type="region of interest" description="Disordered" evidence="3">
    <location>
        <begin position="372"/>
        <end position="432"/>
    </location>
</feature>